<evidence type="ECO:0000256" key="5">
    <source>
        <dbReference type="ARBA" id="ARBA00023136"/>
    </source>
</evidence>
<evidence type="ECO:0000256" key="4">
    <source>
        <dbReference type="ARBA" id="ARBA00022989"/>
    </source>
</evidence>
<evidence type="ECO:0000256" key="3">
    <source>
        <dbReference type="ARBA" id="ARBA00022692"/>
    </source>
</evidence>
<dbReference type="Proteomes" id="UP000032336">
    <property type="component" value="Unassembled WGS sequence"/>
</dbReference>
<feature type="transmembrane region" description="Helical" evidence="6">
    <location>
        <begin position="309"/>
        <end position="331"/>
    </location>
</feature>
<keyword evidence="2" id="KW-1003">Cell membrane</keyword>
<dbReference type="InterPro" id="IPR020846">
    <property type="entry name" value="MFS_dom"/>
</dbReference>
<accession>A0A0D8FUV4</accession>
<feature type="transmembrane region" description="Helical" evidence="6">
    <location>
        <begin position="378"/>
        <end position="399"/>
    </location>
</feature>
<keyword evidence="3 6" id="KW-0812">Transmembrane</keyword>
<dbReference type="AlphaFoldDB" id="A0A0D8FUV4"/>
<dbReference type="PANTHER" id="PTHR43124:SF3">
    <property type="entry name" value="CHLORAMPHENICOL EFFLUX PUMP RV0191"/>
    <property type="match status" value="1"/>
</dbReference>
<feature type="transmembrane region" description="Helical" evidence="6">
    <location>
        <begin position="112"/>
        <end position="136"/>
    </location>
</feature>
<feature type="transmembrane region" description="Helical" evidence="6">
    <location>
        <begin position="284"/>
        <end position="303"/>
    </location>
</feature>
<dbReference type="Pfam" id="PF07690">
    <property type="entry name" value="MFS_1"/>
    <property type="match status" value="1"/>
</dbReference>
<dbReference type="GO" id="GO:0022857">
    <property type="term" value="F:transmembrane transporter activity"/>
    <property type="evidence" value="ECO:0007669"/>
    <property type="project" value="InterPro"/>
</dbReference>
<dbReference type="EMBL" id="JXUW01000008">
    <property type="protein sequence ID" value="KJE77060.1"/>
    <property type="molecule type" value="Genomic_DNA"/>
</dbReference>
<dbReference type="eggNOG" id="COG2814">
    <property type="taxonomic scope" value="Bacteria"/>
</dbReference>
<evidence type="ECO:0000256" key="6">
    <source>
        <dbReference type="SAM" id="Phobius"/>
    </source>
</evidence>
<dbReference type="InterPro" id="IPR011701">
    <property type="entry name" value="MFS"/>
</dbReference>
<dbReference type="Gene3D" id="1.20.1250.20">
    <property type="entry name" value="MFS general substrate transporter like domains"/>
    <property type="match status" value="2"/>
</dbReference>
<feature type="transmembrane region" description="Helical" evidence="6">
    <location>
        <begin position="23"/>
        <end position="45"/>
    </location>
</feature>
<dbReference type="STRING" id="1121877.FEAC_11860"/>
<dbReference type="PROSITE" id="PS50850">
    <property type="entry name" value="MFS"/>
    <property type="match status" value="1"/>
</dbReference>
<dbReference type="OrthoDB" id="5176013at2"/>
<evidence type="ECO:0000313" key="9">
    <source>
        <dbReference type="Proteomes" id="UP000032336"/>
    </source>
</evidence>
<keyword evidence="9" id="KW-1185">Reference proteome</keyword>
<proteinExistence type="predicted"/>
<evidence type="ECO:0000256" key="2">
    <source>
        <dbReference type="ARBA" id="ARBA00022475"/>
    </source>
</evidence>
<evidence type="ECO:0000259" key="7">
    <source>
        <dbReference type="PROSITE" id="PS50850"/>
    </source>
</evidence>
<sequence length="404" mass="41135">MSDSQAAGTGRTLLIGDLLTKDLAVSVLATSMASIPAFLVGALAVEIRQSFPITTSELGLAVTSYYLGAASWAVPSGRVAERLGGVRVLKFTPVVGSILLATIALFSSSWWLLALLLFPCGMVSAATATASNLFLARRGKPGRQGATFGIKQAAVPFASLLGGLAVPALGLTVGWRWAFALAALLSIATAILVPRPNQPRSKLSRQHVGAPPVIDKLAITLLAIGIGLGVFSASGMAAFLVSGSVHAGISKSAAGLVAALAGAATVIVRITTGFLADRRGSSHFSVIAIMMVIGAIGYATLALAQHLGIAALLVPGAVVALGIGWGWNGLFNFAVIDKHRATPARATGMTQLGGRLGGMLGPTVIGVLIDRFSYSTGWMAAAATCAMAAVAVVLGSRLLERKTT</sequence>
<dbReference type="SUPFAM" id="SSF103473">
    <property type="entry name" value="MFS general substrate transporter"/>
    <property type="match status" value="1"/>
</dbReference>
<feature type="transmembrane region" description="Helical" evidence="6">
    <location>
        <begin position="217"/>
        <end position="241"/>
    </location>
</feature>
<feature type="domain" description="Major facilitator superfamily (MFS) profile" evidence="7">
    <location>
        <begin position="22"/>
        <end position="403"/>
    </location>
</feature>
<organism evidence="8 9">
    <name type="scientific">Ferrimicrobium acidiphilum DSM 19497</name>
    <dbReference type="NCBI Taxonomy" id="1121877"/>
    <lineage>
        <taxon>Bacteria</taxon>
        <taxon>Bacillati</taxon>
        <taxon>Actinomycetota</taxon>
        <taxon>Acidimicrobiia</taxon>
        <taxon>Acidimicrobiales</taxon>
        <taxon>Acidimicrobiaceae</taxon>
        <taxon>Ferrimicrobium</taxon>
    </lineage>
</organism>
<feature type="transmembrane region" description="Helical" evidence="6">
    <location>
        <begin position="253"/>
        <end position="272"/>
    </location>
</feature>
<comment type="caution">
    <text evidence="8">The sequence shown here is derived from an EMBL/GenBank/DDBJ whole genome shotgun (WGS) entry which is preliminary data.</text>
</comment>
<feature type="transmembrane region" description="Helical" evidence="6">
    <location>
        <begin position="352"/>
        <end position="372"/>
    </location>
</feature>
<evidence type="ECO:0000256" key="1">
    <source>
        <dbReference type="ARBA" id="ARBA00004651"/>
    </source>
</evidence>
<dbReference type="GO" id="GO:0005886">
    <property type="term" value="C:plasma membrane"/>
    <property type="evidence" value="ECO:0007669"/>
    <property type="project" value="UniProtKB-SubCell"/>
</dbReference>
<feature type="transmembrane region" description="Helical" evidence="6">
    <location>
        <begin position="175"/>
        <end position="196"/>
    </location>
</feature>
<comment type="subcellular location">
    <subcellularLocation>
        <location evidence="1">Cell membrane</location>
        <topology evidence="1">Multi-pass membrane protein</topology>
    </subcellularLocation>
</comment>
<keyword evidence="5 6" id="KW-0472">Membrane</keyword>
<reference evidence="8 9" key="1">
    <citation type="submission" date="2015-01" db="EMBL/GenBank/DDBJ databases">
        <title>Draft genome of the acidophilic iron oxidizer Ferrimicrobium acidiphilum strain T23.</title>
        <authorList>
            <person name="Poehlein A."/>
            <person name="Eisen S."/>
            <person name="Schloemann M."/>
            <person name="Johnson B.D."/>
            <person name="Daniel R."/>
            <person name="Muehling M."/>
        </authorList>
    </citation>
    <scope>NUCLEOTIDE SEQUENCE [LARGE SCALE GENOMIC DNA]</scope>
    <source>
        <strain evidence="8 9">T23</strain>
    </source>
</reference>
<dbReference type="InterPro" id="IPR036259">
    <property type="entry name" value="MFS_trans_sf"/>
</dbReference>
<dbReference type="PANTHER" id="PTHR43124">
    <property type="entry name" value="PURINE EFFLUX PUMP PBUE"/>
    <property type="match status" value="1"/>
</dbReference>
<evidence type="ECO:0000313" key="8">
    <source>
        <dbReference type="EMBL" id="KJE77060.1"/>
    </source>
</evidence>
<name>A0A0D8FUV4_9ACTN</name>
<dbReference type="RefSeq" id="WP_052565734.1">
    <property type="nucleotide sequence ID" value="NZ_JQKF01000008.1"/>
</dbReference>
<dbReference type="GeneID" id="78372416"/>
<keyword evidence="4 6" id="KW-1133">Transmembrane helix</keyword>
<gene>
    <name evidence="8" type="ORF">FEAC_11860</name>
</gene>
<protein>
    <submittedName>
        <fullName evidence="8">Major facilitator superfamily protein</fullName>
    </submittedName>
</protein>
<dbReference type="InterPro" id="IPR050189">
    <property type="entry name" value="MFS_Efflux_Transporters"/>
</dbReference>
<feature type="transmembrane region" description="Helical" evidence="6">
    <location>
        <begin position="88"/>
        <end position="106"/>
    </location>
</feature>
<feature type="transmembrane region" description="Helical" evidence="6">
    <location>
        <begin position="148"/>
        <end position="169"/>
    </location>
</feature>